<keyword evidence="1" id="KW-0646">Protease inhibitor</keyword>
<dbReference type="PANTHER" id="PTHR11461">
    <property type="entry name" value="SERINE PROTEASE INHIBITOR, SERPIN"/>
    <property type="match status" value="1"/>
</dbReference>
<dbReference type="EMBL" id="JBFDAA010000001">
    <property type="protein sequence ID" value="KAL1140889.1"/>
    <property type="molecule type" value="Genomic_DNA"/>
</dbReference>
<name>A0ABD0YY75_9HEMI</name>
<comment type="similarity">
    <text evidence="3">Belongs to the serpin family.</text>
</comment>
<dbReference type="Gene3D" id="3.30.497.10">
    <property type="entry name" value="Antithrombin, subunit I, domain 2"/>
    <property type="match status" value="2"/>
</dbReference>
<feature type="compositionally biased region" description="Polar residues" evidence="4">
    <location>
        <begin position="417"/>
        <end position="431"/>
    </location>
</feature>
<dbReference type="InterPro" id="IPR023796">
    <property type="entry name" value="Serpin_dom"/>
</dbReference>
<dbReference type="InterPro" id="IPR000215">
    <property type="entry name" value="Serpin_fam"/>
</dbReference>
<dbReference type="GO" id="GO:0004867">
    <property type="term" value="F:serine-type endopeptidase inhibitor activity"/>
    <property type="evidence" value="ECO:0007669"/>
    <property type="project" value="UniProtKB-KW"/>
</dbReference>
<dbReference type="InterPro" id="IPR042178">
    <property type="entry name" value="Serpin_sf_1"/>
</dbReference>
<evidence type="ECO:0000256" key="2">
    <source>
        <dbReference type="ARBA" id="ARBA00022900"/>
    </source>
</evidence>
<reference evidence="6 7" key="1">
    <citation type="submission" date="2024-07" db="EMBL/GenBank/DDBJ databases">
        <title>Chromosome-level genome assembly of the water stick insect Ranatra chinensis (Heteroptera: Nepidae).</title>
        <authorList>
            <person name="Liu X."/>
        </authorList>
    </citation>
    <scope>NUCLEOTIDE SEQUENCE [LARGE SCALE GENOMIC DNA]</scope>
    <source>
        <strain evidence="6">Cailab_2021Rc</strain>
        <tissue evidence="6">Muscle</tissue>
    </source>
</reference>
<feature type="compositionally biased region" description="Low complexity" evidence="4">
    <location>
        <begin position="111"/>
        <end position="121"/>
    </location>
</feature>
<keyword evidence="2" id="KW-0722">Serine protease inhibitor</keyword>
<evidence type="ECO:0000256" key="4">
    <source>
        <dbReference type="SAM" id="MobiDB-lite"/>
    </source>
</evidence>
<keyword evidence="7" id="KW-1185">Reference proteome</keyword>
<dbReference type="Proteomes" id="UP001558652">
    <property type="component" value="Unassembled WGS sequence"/>
</dbReference>
<dbReference type="Gene3D" id="2.30.39.10">
    <property type="entry name" value="Alpha-1-antitrypsin, domain 1"/>
    <property type="match status" value="1"/>
</dbReference>
<feature type="region of interest" description="Disordered" evidence="4">
    <location>
        <begin position="111"/>
        <end position="138"/>
    </location>
</feature>
<evidence type="ECO:0000313" key="6">
    <source>
        <dbReference type="EMBL" id="KAL1140889.1"/>
    </source>
</evidence>
<sequence length="665" mass="71546">MLQLVHSRTENVAFSPYGLVSVALVLYEGTRGPTAAEIHATLKLPWNREVTRIGFRDLHRYLKSYFTNDGFLRGLVLSKPNVPLRQNYLRLLRFYGFYTNIMGASEQVTVTSSTTKQTTTTPVPPGEVPEERTTTETEAPTVLTTTTQLPTTTVVVPVTEPLEVTTTETVLTMTSAPGNIPEVMSQVNESALSSEGGTDHVVSIVPITGLEEKPDSTTETPAAVIGEETTLVTQISGEPTSTPNLAITEVKEQEAAPGSQQQVTATDDGETIGTPAHLAATTTPLPTSVLTSQNPSASTAQESQEVTQSTAFISTEETTSSTLAVESISTMASATSAPSSQTAIFSEMSTIQQTGTSASESYTSTLPTMPSPGVVEPENVPATVATSPTTGVTSGEPPMTEPSSTFTPAAVVVPQSETNTDPVTGTPPENESTVPFSSSSPTTSQENVPNGTTIAVGDSIDSGGEQEASHQEWFFTMSGAGESVPVLTYTAYLPFAHLPEVTSLALQIPLDDPRYAMLILLPEERMGLEEVLYSLQWCQLSNILSRLKTTPVYAVIPSFTTVKHVNLTPALAQLGVRRIFDPYRADLSEMATEPHVFVRTIEQVVTVSLRKYYHNHRWFDARPHEIRNHFIADHPFAYFVLDKETGVALMAGTIVNPITKQTDAT</sequence>
<dbReference type="PANTHER" id="PTHR11461:SF130">
    <property type="entry name" value="SERPIN 85F"/>
    <property type="match status" value="1"/>
</dbReference>
<organism evidence="6 7">
    <name type="scientific">Ranatra chinensis</name>
    <dbReference type="NCBI Taxonomy" id="642074"/>
    <lineage>
        <taxon>Eukaryota</taxon>
        <taxon>Metazoa</taxon>
        <taxon>Ecdysozoa</taxon>
        <taxon>Arthropoda</taxon>
        <taxon>Hexapoda</taxon>
        <taxon>Insecta</taxon>
        <taxon>Pterygota</taxon>
        <taxon>Neoptera</taxon>
        <taxon>Paraneoptera</taxon>
        <taxon>Hemiptera</taxon>
        <taxon>Heteroptera</taxon>
        <taxon>Panheteroptera</taxon>
        <taxon>Nepomorpha</taxon>
        <taxon>Nepidae</taxon>
        <taxon>Ranatrinae</taxon>
        <taxon>Ranatra</taxon>
    </lineage>
</organism>
<feature type="compositionally biased region" description="Low complexity" evidence="4">
    <location>
        <begin position="432"/>
        <end position="444"/>
    </location>
</feature>
<dbReference type="AlphaFoldDB" id="A0ABD0YY75"/>
<feature type="region of interest" description="Disordered" evidence="4">
    <location>
        <begin position="417"/>
        <end position="468"/>
    </location>
</feature>
<evidence type="ECO:0000313" key="7">
    <source>
        <dbReference type="Proteomes" id="UP001558652"/>
    </source>
</evidence>
<evidence type="ECO:0000256" key="1">
    <source>
        <dbReference type="ARBA" id="ARBA00022690"/>
    </source>
</evidence>
<evidence type="ECO:0000256" key="3">
    <source>
        <dbReference type="RuleBase" id="RU000411"/>
    </source>
</evidence>
<feature type="compositionally biased region" description="Polar residues" evidence="4">
    <location>
        <begin position="292"/>
        <end position="321"/>
    </location>
</feature>
<gene>
    <name evidence="6" type="ORF">AAG570_000817</name>
</gene>
<feature type="region of interest" description="Disordered" evidence="4">
    <location>
        <begin position="252"/>
        <end position="321"/>
    </location>
</feature>
<dbReference type="Pfam" id="PF00079">
    <property type="entry name" value="Serpin"/>
    <property type="match status" value="1"/>
</dbReference>
<accession>A0ABD0YY75</accession>
<dbReference type="SMART" id="SM00093">
    <property type="entry name" value="SERPIN"/>
    <property type="match status" value="1"/>
</dbReference>
<dbReference type="InterPro" id="IPR042185">
    <property type="entry name" value="Serpin_sf_2"/>
</dbReference>
<feature type="domain" description="Serpin" evidence="5">
    <location>
        <begin position="3"/>
        <end position="657"/>
    </location>
</feature>
<dbReference type="InterPro" id="IPR036186">
    <property type="entry name" value="Serpin_sf"/>
</dbReference>
<evidence type="ECO:0000259" key="5">
    <source>
        <dbReference type="SMART" id="SM00093"/>
    </source>
</evidence>
<protein>
    <recommendedName>
        <fullName evidence="5">Serpin domain-containing protein</fullName>
    </recommendedName>
</protein>
<dbReference type="SUPFAM" id="SSF56574">
    <property type="entry name" value="Serpins"/>
    <property type="match status" value="2"/>
</dbReference>
<comment type="caution">
    <text evidence="6">The sequence shown here is derived from an EMBL/GenBank/DDBJ whole genome shotgun (WGS) entry which is preliminary data.</text>
</comment>
<proteinExistence type="inferred from homology"/>
<feature type="compositionally biased region" description="Low complexity" evidence="4">
    <location>
        <begin position="274"/>
        <end position="291"/>
    </location>
</feature>